<evidence type="ECO:0000256" key="1">
    <source>
        <dbReference type="ARBA" id="ARBA00004141"/>
    </source>
</evidence>
<keyword evidence="5 7" id="KW-0472">Membrane</keyword>
<dbReference type="Pfam" id="PF03062">
    <property type="entry name" value="MBOAT"/>
    <property type="match status" value="1"/>
</dbReference>
<dbReference type="GO" id="GO:0047184">
    <property type="term" value="F:1-acylglycerophosphocholine O-acyltransferase activity"/>
    <property type="evidence" value="ECO:0007669"/>
    <property type="project" value="TreeGrafter"/>
</dbReference>
<feature type="transmembrane region" description="Helical" evidence="7">
    <location>
        <begin position="490"/>
        <end position="514"/>
    </location>
</feature>
<dbReference type="GO" id="GO:0030258">
    <property type="term" value="P:lipid modification"/>
    <property type="evidence" value="ECO:0007669"/>
    <property type="project" value="TreeGrafter"/>
</dbReference>
<evidence type="ECO:0000256" key="6">
    <source>
        <dbReference type="ARBA" id="ARBA00023315"/>
    </source>
</evidence>
<evidence type="ECO:0000256" key="3">
    <source>
        <dbReference type="ARBA" id="ARBA00022692"/>
    </source>
</evidence>
<evidence type="ECO:0000256" key="7">
    <source>
        <dbReference type="SAM" id="Phobius"/>
    </source>
</evidence>
<dbReference type="Proteomes" id="UP000266861">
    <property type="component" value="Unassembled WGS sequence"/>
</dbReference>
<evidence type="ECO:0000313" key="9">
    <source>
        <dbReference type="Proteomes" id="UP000266861"/>
    </source>
</evidence>
<organism evidence="8 9">
    <name type="scientific">Diversispora epigaea</name>
    <dbReference type="NCBI Taxonomy" id="1348612"/>
    <lineage>
        <taxon>Eukaryota</taxon>
        <taxon>Fungi</taxon>
        <taxon>Fungi incertae sedis</taxon>
        <taxon>Mucoromycota</taxon>
        <taxon>Glomeromycotina</taxon>
        <taxon>Glomeromycetes</taxon>
        <taxon>Diversisporales</taxon>
        <taxon>Diversisporaceae</taxon>
        <taxon>Diversispora</taxon>
    </lineage>
</organism>
<feature type="transmembrane region" description="Helical" evidence="7">
    <location>
        <begin position="459"/>
        <end position="478"/>
    </location>
</feature>
<feature type="transmembrane region" description="Helical" evidence="7">
    <location>
        <begin position="322"/>
        <end position="343"/>
    </location>
</feature>
<evidence type="ECO:0000256" key="2">
    <source>
        <dbReference type="ARBA" id="ARBA00022679"/>
    </source>
</evidence>
<proteinExistence type="predicted"/>
<dbReference type="PANTHER" id="PTHR13906:SF4">
    <property type="entry name" value="LYSOPHOSPHOLIPID ACYLTRANSFERASE 6"/>
    <property type="match status" value="1"/>
</dbReference>
<dbReference type="InterPro" id="IPR004299">
    <property type="entry name" value="MBOAT_fam"/>
</dbReference>
<comment type="caution">
    <text evidence="8">The sequence shown here is derived from an EMBL/GenBank/DDBJ whole genome shotgun (WGS) entry which is preliminary data.</text>
</comment>
<gene>
    <name evidence="8" type="ORF">Glove_508g65</name>
</gene>
<keyword evidence="2" id="KW-0808">Transferase</keyword>
<keyword evidence="9" id="KW-1185">Reference proteome</keyword>
<dbReference type="InterPro" id="IPR049941">
    <property type="entry name" value="LPLAT_7/PORCN-like"/>
</dbReference>
<reference evidence="8 9" key="1">
    <citation type="submission" date="2018-08" db="EMBL/GenBank/DDBJ databases">
        <title>Genome and evolution of the arbuscular mycorrhizal fungus Diversispora epigaea (formerly Glomus versiforme) and its bacterial endosymbionts.</title>
        <authorList>
            <person name="Sun X."/>
            <person name="Fei Z."/>
            <person name="Harrison M."/>
        </authorList>
    </citation>
    <scope>NUCLEOTIDE SEQUENCE [LARGE SCALE GENOMIC DNA]</scope>
    <source>
        <strain evidence="8 9">IT104</strain>
    </source>
</reference>
<evidence type="ECO:0000256" key="4">
    <source>
        <dbReference type="ARBA" id="ARBA00022989"/>
    </source>
</evidence>
<protein>
    <recommendedName>
        <fullName evidence="10">Lysophospholipid acyltransferase</fullName>
    </recommendedName>
</protein>
<dbReference type="GO" id="GO:0003841">
    <property type="term" value="F:1-acylglycerol-3-phosphate O-acyltransferase activity"/>
    <property type="evidence" value="ECO:0007669"/>
    <property type="project" value="TreeGrafter"/>
</dbReference>
<feature type="transmembrane region" description="Helical" evidence="7">
    <location>
        <begin position="20"/>
        <end position="39"/>
    </location>
</feature>
<evidence type="ECO:0000256" key="5">
    <source>
        <dbReference type="ARBA" id="ARBA00023136"/>
    </source>
</evidence>
<evidence type="ECO:0000313" key="8">
    <source>
        <dbReference type="EMBL" id="RHZ49968.1"/>
    </source>
</evidence>
<feature type="transmembrane region" description="Helical" evidence="7">
    <location>
        <begin position="123"/>
        <end position="142"/>
    </location>
</feature>
<keyword evidence="6" id="KW-0012">Acyltransferase</keyword>
<feature type="transmembrane region" description="Helical" evidence="7">
    <location>
        <begin position="92"/>
        <end position="111"/>
    </location>
</feature>
<dbReference type="STRING" id="1348612.A0A397GJR1"/>
<dbReference type="OrthoDB" id="286734at2759"/>
<keyword evidence="3 7" id="KW-0812">Transmembrane</keyword>
<name>A0A397GJR1_9GLOM</name>
<comment type="subcellular location">
    <subcellularLocation>
        <location evidence="1">Membrane</location>
        <topology evidence="1">Multi-pass membrane protein</topology>
    </subcellularLocation>
</comment>
<dbReference type="PANTHER" id="PTHR13906">
    <property type="entry name" value="PORCUPINE"/>
    <property type="match status" value="1"/>
</dbReference>
<accession>A0A397GJR1</accession>
<dbReference type="EMBL" id="PQFF01000440">
    <property type="protein sequence ID" value="RHZ49968.1"/>
    <property type="molecule type" value="Genomic_DNA"/>
</dbReference>
<dbReference type="GO" id="GO:0005783">
    <property type="term" value="C:endoplasmic reticulum"/>
    <property type="evidence" value="ECO:0007669"/>
    <property type="project" value="TreeGrafter"/>
</dbReference>
<evidence type="ECO:0008006" key="10">
    <source>
        <dbReference type="Google" id="ProtNLM"/>
    </source>
</evidence>
<feature type="transmembrane region" description="Helical" evidence="7">
    <location>
        <begin position="51"/>
        <end position="72"/>
    </location>
</feature>
<feature type="transmembrane region" description="Helical" evidence="7">
    <location>
        <begin position="411"/>
        <end position="430"/>
    </location>
</feature>
<keyword evidence="4 7" id="KW-1133">Transmembrane helix</keyword>
<sequence>MALFDKFFMKISINTGGLALDHLKIVFTLILAYPLALIYKNLIFYQSLKHLFSISFAIFVFFAIFDLADAFYGMLFSSLLTYAIMYNVKGIWGPRIVFLCVLVQLSFSHISRQYEDASDKFDSTGPLMVLVIKLTSFAFSVYDGQRPSHELSPDQKLNSIHVMPSILEFLGYVFFLGGFLLGPAFNFMEYQQFVNMEMFRIESEYATNGDVKQLQQKSINKKNNNNIKGEKNVQTNIQTNFQTFVYKKDGETFSKFPKYYIPNGFIPAMSKLLNGLFCIVCMVSVGNKYSYDWALSEEFKSISFLNRFLYIQMAALCARFKYYIVWLIAEGACILSGLGFNGYDEEGIIKWDRVTNIEIAAYELADNIRSLLETWNKKTNQWLKNYVYLRLTPPGKKPTFLSTFTTFVTSAIWHGFYPGYYLTFISGAFFQSLHRKFRRHVRPIFLAPRFAHLKSLYDFLGWLATQSIINYLVIPFNLLTLKNSLQVWSNLYFCGHLVILFSHIAFLLGAGIVCKRIVSVGGGYVETDKVIMKKKKILISKH</sequence>
<dbReference type="AlphaFoldDB" id="A0A397GJR1"/>
<dbReference type="GO" id="GO:0016020">
    <property type="term" value="C:membrane"/>
    <property type="evidence" value="ECO:0007669"/>
    <property type="project" value="UniProtKB-SubCell"/>
</dbReference>
<feature type="transmembrane region" description="Helical" evidence="7">
    <location>
        <begin position="162"/>
        <end position="188"/>
    </location>
</feature>
<dbReference type="GO" id="GO:0046474">
    <property type="term" value="P:glycerophospholipid biosynthetic process"/>
    <property type="evidence" value="ECO:0007669"/>
    <property type="project" value="TreeGrafter"/>
</dbReference>